<evidence type="ECO:0000259" key="3">
    <source>
        <dbReference type="Pfam" id="PF07859"/>
    </source>
</evidence>
<dbReference type="GO" id="GO:0016787">
    <property type="term" value="F:hydrolase activity"/>
    <property type="evidence" value="ECO:0007669"/>
    <property type="project" value="UniProtKB-KW"/>
</dbReference>
<comment type="caution">
    <text evidence="4">The sequence shown here is derived from an EMBL/GenBank/DDBJ whole genome shotgun (WGS) entry which is preliminary data.</text>
</comment>
<keyword evidence="2" id="KW-0378">Hydrolase</keyword>
<dbReference type="PANTHER" id="PTHR48081:SF8">
    <property type="entry name" value="ALPHA_BETA HYDROLASE FOLD-3 DOMAIN-CONTAINING PROTEIN-RELATED"/>
    <property type="match status" value="1"/>
</dbReference>
<organism evidence="4 5">
    <name type="scientific">Chromobacterium sphagni</name>
    <dbReference type="NCBI Taxonomy" id="1903179"/>
    <lineage>
        <taxon>Bacteria</taxon>
        <taxon>Pseudomonadati</taxon>
        <taxon>Pseudomonadota</taxon>
        <taxon>Betaproteobacteria</taxon>
        <taxon>Neisseriales</taxon>
        <taxon>Chromobacteriaceae</taxon>
        <taxon>Chromobacterium</taxon>
    </lineage>
</organism>
<dbReference type="OrthoDB" id="9794445at2"/>
<sequence length="366" mass="39089">MSGVVAALLLRLERASARRALGLPALWLALLAGRPRRVDGAPLNRQLQLMLRLRWLSGKRSWHRMGVAAARRQLEREGGLLAQDVPASVSHRDIELDGSAGPIRARLYRPGGLALPAPTLVFYHGGGFVAGSLDSHDLPCRALAAATPCQVVSIDYRLAPEHPFPAAVDDAVDALRAVAANCARWDVDPARLAVGGDSAGGNLATVAALATRSDPVRPCFQILWYPVVDSTASFPSVQRFARGFYLDWPTMRWCLGHYTGGGQLRHPQVSPIFADLAGAPPAYIQTAGFDPLRDEGEAYADRLAAAGGVAQHRRYPGLIHGFFNLAGCVDEAGAAFDDAAAALRQALYRPMPGMVGLKSGEQLEPA</sequence>
<dbReference type="FunFam" id="3.40.50.1820:FF:000089">
    <property type="entry name" value="Alpha/beta hydrolase"/>
    <property type="match status" value="1"/>
</dbReference>
<dbReference type="EMBL" id="MKCS01000001">
    <property type="protein sequence ID" value="OHX13434.1"/>
    <property type="molecule type" value="Genomic_DNA"/>
</dbReference>
<accession>A0A1S1X1M2</accession>
<feature type="domain" description="Alpha/beta hydrolase fold-3" evidence="3">
    <location>
        <begin position="120"/>
        <end position="323"/>
    </location>
</feature>
<reference evidence="4 5" key="1">
    <citation type="submission" date="2016-09" db="EMBL/GenBank/DDBJ databases">
        <title>Chromobacterium muskegensis sp. nov., an insecticidal bacterium isolated from Sphagnum bogs.</title>
        <authorList>
            <person name="Sparks M.E."/>
            <person name="Blackburn M.B."/>
            <person name="Gundersen-Rindal D.E."/>
            <person name="Mitchell A."/>
            <person name="Farrar R."/>
            <person name="Kuhar D."/>
        </authorList>
    </citation>
    <scope>NUCLEOTIDE SEQUENCE [LARGE SCALE GENOMIC DNA]</scope>
    <source>
        <strain evidence="4 5">37-2</strain>
    </source>
</reference>
<dbReference type="Proteomes" id="UP000180088">
    <property type="component" value="Unassembled WGS sequence"/>
</dbReference>
<proteinExistence type="inferred from homology"/>
<dbReference type="Gene3D" id="3.40.50.1820">
    <property type="entry name" value="alpha/beta hydrolase"/>
    <property type="match status" value="1"/>
</dbReference>
<dbReference type="RefSeq" id="WP_071115655.1">
    <property type="nucleotide sequence ID" value="NZ_MKCS01000001.1"/>
</dbReference>
<evidence type="ECO:0000313" key="5">
    <source>
        <dbReference type="Proteomes" id="UP000180088"/>
    </source>
</evidence>
<dbReference type="InterPro" id="IPR029058">
    <property type="entry name" value="AB_hydrolase_fold"/>
</dbReference>
<dbReference type="Pfam" id="PF07859">
    <property type="entry name" value="Abhydrolase_3"/>
    <property type="match status" value="1"/>
</dbReference>
<evidence type="ECO:0000256" key="1">
    <source>
        <dbReference type="ARBA" id="ARBA00010515"/>
    </source>
</evidence>
<dbReference type="InterPro" id="IPR013094">
    <property type="entry name" value="AB_hydrolase_3"/>
</dbReference>
<comment type="similarity">
    <text evidence="1">Belongs to the 'GDXG' lipolytic enzyme family.</text>
</comment>
<dbReference type="STRING" id="1903179.BI347_07835"/>
<name>A0A1S1X1M2_9NEIS</name>
<dbReference type="SUPFAM" id="SSF53474">
    <property type="entry name" value="alpha/beta-Hydrolases"/>
    <property type="match status" value="1"/>
</dbReference>
<evidence type="ECO:0000256" key="2">
    <source>
        <dbReference type="ARBA" id="ARBA00022801"/>
    </source>
</evidence>
<dbReference type="AlphaFoldDB" id="A0A1S1X1M2"/>
<dbReference type="PANTHER" id="PTHR48081">
    <property type="entry name" value="AB HYDROLASE SUPERFAMILY PROTEIN C4A8.06C"/>
    <property type="match status" value="1"/>
</dbReference>
<gene>
    <name evidence="4" type="ORF">BI347_07835</name>
</gene>
<dbReference type="InterPro" id="IPR050300">
    <property type="entry name" value="GDXG_lipolytic_enzyme"/>
</dbReference>
<evidence type="ECO:0000313" key="4">
    <source>
        <dbReference type="EMBL" id="OHX13434.1"/>
    </source>
</evidence>
<protein>
    <recommendedName>
        <fullName evidence="3">Alpha/beta hydrolase fold-3 domain-containing protein</fullName>
    </recommendedName>
</protein>